<comment type="similarity">
    <text evidence="7">Belongs to the binding-protein-dependent transport system permease family.</text>
</comment>
<keyword evidence="3" id="KW-1003">Cell membrane</keyword>
<evidence type="ECO:0000256" key="6">
    <source>
        <dbReference type="ARBA" id="ARBA00023136"/>
    </source>
</evidence>
<feature type="transmembrane region" description="Helical" evidence="7">
    <location>
        <begin position="128"/>
        <end position="149"/>
    </location>
</feature>
<evidence type="ECO:0000256" key="3">
    <source>
        <dbReference type="ARBA" id="ARBA00022475"/>
    </source>
</evidence>
<reference evidence="9 10" key="1">
    <citation type="submission" date="2021-01" db="EMBL/GenBank/DDBJ databases">
        <title>Whole genome shotgun sequence of Microbispora corallina NBRC 16416.</title>
        <authorList>
            <person name="Komaki H."/>
            <person name="Tamura T."/>
        </authorList>
    </citation>
    <scope>NUCLEOTIDE SEQUENCE [LARGE SCALE GENOMIC DNA]</scope>
    <source>
        <strain evidence="9 10">NBRC 16416</strain>
    </source>
</reference>
<dbReference type="EMBL" id="BOOC01000048">
    <property type="protein sequence ID" value="GIH43882.1"/>
    <property type="molecule type" value="Genomic_DNA"/>
</dbReference>
<organism evidence="9 10">
    <name type="scientific">Microbispora corallina</name>
    <dbReference type="NCBI Taxonomy" id="83302"/>
    <lineage>
        <taxon>Bacteria</taxon>
        <taxon>Bacillati</taxon>
        <taxon>Actinomycetota</taxon>
        <taxon>Actinomycetes</taxon>
        <taxon>Streptosporangiales</taxon>
        <taxon>Streptosporangiaceae</taxon>
        <taxon>Microbispora</taxon>
    </lineage>
</organism>
<dbReference type="PANTHER" id="PTHR30193">
    <property type="entry name" value="ABC TRANSPORTER PERMEASE PROTEIN"/>
    <property type="match status" value="1"/>
</dbReference>
<name>A0ABQ4GA38_9ACTN</name>
<comment type="caution">
    <text evidence="9">The sequence shown here is derived from an EMBL/GenBank/DDBJ whole genome shotgun (WGS) entry which is preliminary data.</text>
</comment>
<evidence type="ECO:0000256" key="2">
    <source>
        <dbReference type="ARBA" id="ARBA00022448"/>
    </source>
</evidence>
<proteinExistence type="inferred from homology"/>
<sequence length="316" mass="33850">MTVQASRTAIRATTGWRARARGSTRWGAAIAFLSPAMAVIVLFVAVPIALTFWISLHDWSMYTPLSQMTWRGLGNYTDLLHSDDFLNALGNTLVYVALVLVTTVPLALGLGMLLYFPKTAGKAAARAALFSTYVIPTVAIAIVWGALYAPDYGPISQALTAVGIDPPAWLSDPGTALFSLVVFHVWQMTGYYTILVVAGLTQIPGDVYEAARIDGAGFWRQTFSVTLPLLRRTTTFIVLIAAINAIQVFDPVYILTQGGPAESTTVLSYAIQRAAFQNGMAGQASAMAFSLLLVLVAVAGVVLAAMRRRSAPEGRS</sequence>
<evidence type="ECO:0000256" key="5">
    <source>
        <dbReference type="ARBA" id="ARBA00022989"/>
    </source>
</evidence>
<comment type="subcellular location">
    <subcellularLocation>
        <location evidence="1 7">Cell membrane</location>
        <topology evidence="1 7">Multi-pass membrane protein</topology>
    </subcellularLocation>
</comment>
<dbReference type="SUPFAM" id="SSF161098">
    <property type="entry name" value="MetI-like"/>
    <property type="match status" value="1"/>
</dbReference>
<evidence type="ECO:0000313" key="9">
    <source>
        <dbReference type="EMBL" id="GIH43882.1"/>
    </source>
</evidence>
<keyword evidence="5 7" id="KW-1133">Transmembrane helix</keyword>
<feature type="transmembrane region" description="Helical" evidence="7">
    <location>
        <begin position="26"/>
        <end position="54"/>
    </location>
</feature>
<dbReference type="Gene3D" id="1.10.3720.10">
    <property type="entry name" value="MetI-like"/>
    <property type="match status" value="1"/>
</dbReference>
<dbReference type="Proteomes" id="UP000603904">
    <property type="component" value="Unassembled WGS sequence"/>
</dbReference>
<feature type="transmembrane region" description="Helical" evidence="7">
    <location>
        <begin position="286"/>
        <end position="306"/>
    </location>
</feature>
<dbReference type="RefSeq" id="WP_204060929.1">
    <property type="nucleotide sequence ID" value="NZ_BAAAGP010000013.1"/>
</dbReference>
<feature type="transmembrane region" description="Helical" evidence="7">
    <location>
        <begin position="176"/>
        <end position="200"/>
    </location>
</feature>
<feature type="transmembrane region" description="Helical" evidence="7">
    <location>
        <begin position="229"/>
        <end position="249"/>
    </location>
</feature>
<dbReference type="InterPro" id="IPR035906">
    <property type="entry name" value="MetI-like_sf"/>
</dbReference>
<dbReference type="InterPro" id="IPR051393">
    <property type="entry name" value="ABC_transporter_permease"/>
</dbReference>
<evidence type="ECO:0000256" key="4">
    <source>
        <dbReference type="ARBA" id="ARBA00022692"/>
    </source>
</evidence>
<keyword evidence="4 7" id="KW-0812">Transmembrane</keyword>
<evidence type="ECO:0000256" key="7">
    <source>
        <dbReference type="RuleBase" id="RU363032"/>
    </source>
</evidence>
<accession>A0ABQ4GA38</accession>
<keyword evidence="2 7" id="KW-0813">Transport</keyword>
<feature type="transmembrane region" description="Helical" evidence="7">
    <location>
        <begin position="93"/>
        <end position="116"/>
    </location>
</feature>
<dbReference type="PANTHER" id="PTHR30193:SF41">
    <property type="entry name" value="DIACETYLCHITOBIOSE UPTAKE SYSTEM PERMEASE PROTEIN NGCF"/>
    <property type="match status" value="1"/>
</dbReference>
<evidence type="ECO:0000259" key="8">
    <source>
        <dbReference type="PROSITE" id="PS50928"/>
    </source>
</evidence>
<dbReference type="Pfam" id="PF00528">
    <property type="entry name" value="BPD_transp_1"/>
    <property type="match status" value="1"/>
</dbReference>
<evidence type="ECO:0000256" key="1">
    <source>
        <dbReference type="ARBA" id="ARBA00004651"/>
    </source>
</evidence>
<protein>
    <submittedName>
        <fullName evidence="9">ABC transporter permease</fullName>
    </submittedName>
</protein>
<dbReference type="CDD" id="cd06261">
    <property type="entry name" value="TM_PBP2"/>
    <property type="match status" value="1"/>
</dbReference>
<dbReference type="PROSITE" id="PS50928">
    <property type="entry name" value="ABC_TM1"/>
    <property type="match status" value="1"/>
</dbReference>
<dbReference type="InterPro" id="IPR000515">
    <property type="entry name" value="MetI-like"/>
</dbReference>
<keyword evidence="10" id="KW-1185">Reference proteome</keyword>
<gene>
    <name evidence="9" type="ORF">Mco01_68820</name>
</gene>
<evidence type="ECO:0000313" key="10">
    <source>
        <dbReference type="Proteomes" id="UP000603904"/>
    </source>
</evidence>
<keyword evidence="6 7" id="KW-0472">Membrane</keyword>
<feature type="domain" description="ABC transmembrane type-1" evidence="8">
    <location>
        <begin position="89"/>
        <end position="304"/>
    </location>
</feature>